<accession>A0A8S5SIS8</accession>
<reference evidence="1" key="1">
    <citation type="journal article" date="2021" name="Proc. Natl. Acad. Sci. U.S.A.">
        <title>A Catalog of Tens of Thousands of Viruses from Human Metagenomes Reveals Hidden Associations with Chronic Diseases.</title>
        <authorList>
            <person name="Tisza M.J."/>
            <person name="Buck C.B."/>
        </authorList>
    </citation>
    <scope>NUCLEOTIDE SEQUENCE</scope>
    <source>
        <strain evidence="1">CtqZP6</strain>
    </source>
</reference>
<sequence>MDLIEKALRRTLYRKSFYEFVKAFWNTADPSKFVDGWLIQYYCEVFQYMCKGWVGYDAPKIVIPEVGPDVDILDVRQNKQNLCLMVPPRHTKSMIFNVFGPTWLWLSAPIKAASVSHTGGLATQMNTKRHRILNSAEFRELFPEIELVTNAKGQLVDNRGAEMYSMNRNAFTGYGGDIIINDDLTNAETARKDQAEMSNAWAYYQNTMPSRINDINKCIIMNIQQRLAPNDIAGHIMNEPKLAARYVFITLPAIFQHETIIVFPISGQIKRLKKGDFLWPERFGNYESLRADVGETIFETQYLQNPIASDKTAIKPDMIIEKDMPDTPGVENAEITFASHDFPVKDKDTSDFLGSCLGYRVRGTLYITDCLEKRMGFTKGVEYVEQIDNVFPGTIQVIEDKANGSPILQQLQDTVAGMQAFQPGTASKFQRLESASLYMVSGNVVFVRTVFNKLTQQWELSPALRNLKQRLLNFPFVEHDDIVDAFSMLVLFVFMDRRNMVYGRSFNDENVVDADSYDSKYSTIFFNKEGDLWKAHEIKVKYAEKTKLIVSREIMFKASLEEGLNQLKAFAPKKSVFIDCSATPALSGMYQKSVTVERYEIEDFDKSVAQLNLAFSNKSVLVDKHCVSTKVDIESFKFAKSKDENVRYQTTKDGFVACMRVALKYYGGIT</sequence>
<proteinExistence type="predicted"/>
<protein>
    <submittedName>
        <fullName evidence="1">Large Terminase</fullName>
    </submittedName>
</protein>
<name>A0A8S5SIS8_9VIRU</name>
<dbReference type="EMBL" id="BK032598">
    <property type="protein sequence ID" value="DAF50567.1"/>
    <property type="molecule type" value="Genomic_DNA"/>
</dbReference>
<organism evidence="1">
    <name type="scientific">Phage sp. ctqZP6</name>
    <dbReference type="NCBI Taxonomy" id="2828010"/>
    <lineage>
        <taxon>Viruses</taxon>
    </lineage>
</organism>
<evidence type="ECO:0000313" key="1">
    <source>
        <dbReference type="EMBL" id="DAF50567.1"/>
    </source>
</evidence>